<dbReference type="PANTHER" id="PTHR34653:SF1">
    <property type="entry name" value="FLAGELLAR HOOK-BASAL BODY COMPLEX PROTEIN FLIE"/>
    <property type="match status" value="1"/>
</dbReference>
<dbReference type="InterPro" id="IPR001624">
    <property type="entry name" value="FliE"/>
</dbReference>
<dbReference type="PANTHER" id="PTHR34653">
    <property type="match status" value="1"/>
</dbReference>
<dbReference type="GO" id="GO:0009425">
    <property type="term" value="C:bacterial-type flagellum basal body"/>
    <property type="evidence" value="ECO:0007669"/>
    <property type="project" value="UniProtKB-SubCell"/>
</dbReference>
<dbReference type="GO" id="GO:0005198">
    <property type="term" value="F:structural molecule activity"/>
    <property type="evidence" value="ECO:0007669"/>
    <property type="project" value="InterPro"/>
</dbReference>
<gene>
    <name evidence="4" type="ORF">G3T36_04780</name>
</gene>
<keyword evidence="4" id="KW-0282">Flagellum</keyword>
<proteinExistence type="inferred from homology"/>
<protein>
    <submittedName>
        <fullName evidence="4">Flagellar hook-basal body complex protein FliE</fullName>
    </submittedName>
</protein>
<dbReference type="Pfam" id="PF02049">
    <property type="entry name" value="FliE"/>
    <property type="match status" value="1"/>
</dbReference>
<keyword evidence="3" id="KW-0975">Bacterial flagellum</keyword>
<evidence type="ECO:0000256" key="1">
    <source>
        <dbReference type="ARBA" id="ARBA00004117"/>
    </source>
</evidence>
<comment type="caution">
    <text evidence="4">The sequence shown here is derived from an EMBL/GenBank/DDBJ whole genome shotgun (WGS) entry which is preliminary data.</text>
</comment>
<keyword evidence="4" id="KW-0966">Cell projection</keyword>
<organism evidence="4 5">
    <name type="scientific">Leifsonia tongyongensis</name>
    <dbReference type="NCBI Taxonomy" id="1268043"/>
    <lineage>
        <taxon>Bacteria</taxon>
        <taxon>Bacillati</taxon>
        <taxon>Actinomycetota</taxon>
        <taxon>Actinomycetes</taxon>
        <taxon>Micrococcales</taxon>
        <taxon>Microbacteriaceae</taxon>
        <taxon>Leifsonia</taxon>
    </lineage>
</organism>
<evidence type="ECO:0000313" key="5">
    <source>
        <dbReference type="Proteomes" id="UP000474967"/>
    </source>
</evidence>
<dbReference type="GO" id="GO:0071973">
    <property type="term" value="P:bacterial-type flagellum-dependent cell motility"/>
    <property type="evidence" value="ECO:0007669"/>
    <property type="project" value="InterPro"/>
</dbReference>
<evidence type="ECO:0000256" key="3">
    <source>
        <dbReference type="ARBA" id="ARBA00023143"/>
    </source>
</evidence>
<reference evidence="4 5" key="1">
    <citation type="journal article" date="2014" name="J. Microbiol.">
        <title>Diaminobutyricibacter tongyongensis gen. nov., sp. nov. and Homoserinibacter gongjuensis gen. nov., sp. nov. belong to the family Microbacteriaceae.</title>
        <authorList>
            <person name="Kim S.J."/>
            <person name="Ahn J.H."/>
            <person name="Weon H.Y."/>
            <person name="Hamada M."/>
            <person name="Suzuki K."/>
            <person name="Kwon S.W."/>
        </authorList>
    </citation>
    <scope>NUCLEOTIDE SEQUENCE [LARGE SCALE GENOMIC DNA]</scope>
    <source>
        <strain evidence="4 5">NBRC 108724</strain>
    </source>
</reference>
<sequence length="103" mass="9997">MSILPVSALSGVTGSSSVTTAGSGAVASTGGSGFAASLAGAIDNVQQLQSTANDLAVKAVTGNLDDIATATVAATRAQVTTELVAAVRNDGINAFTKIMEMPA</sequence>
<dbReference type="RefSeq" id="WP_163288350.1">
    <property type="nucleotide sequence ID" value="NZ_JAAGWY010000001.1"/>
</dbReference>
<keyword evidence="5" id="KW-1185">Reference proteome</keyword>
<dbReference type="Proteomes" id="UP000474967">
    <property type="component" value="Unassembled WGS sequence"/>
</dbReference>
<dbReference type="GO" id="GO:0003774">
    <property type="term" value="F:cytoskeletal motor activity"/>
    <property type="evidence" value="ECO:0007669"/>
    <property type="project" value="InterPro"/>
</dbReference>
<evidence type="ECO:0000313" key="4">
    <source>
        <dbReference type="EMBL" id="NEN05180.1"/>
    </source>
</evidence>
<comment type="similarity">
    <text evidence="2">Belongs to the FliE family.</text>
</comment>
<name>A0A6L9XUV1_9MICO</name>
<comment type="subcellular location">
    <subcellularLocation>
        <location evidence="1">Bacterial flagellum basal body</location>
    </subcellularLocation>
</comment>
<dbReference type="AlphaFoldDB" id="A0A6L9XUV1"/>
<keyword evidence="4" id="KW-0969">Cilium</keyword>
<accession>A0A6L9XUV1</accession>
<evidence type="ECO:0000256" key="2">
    <source>
        <dbReference type="ARBA" id="ARBA00009272"/>
    </source>
</evidence>
<dbReference type="EMBL" id="JAAGWY010000001">
    <property type="protein sequence ID" value="NEN05180.1"/>
    <property type="molecule type" value="Genomic_DNA"/>
</dbReference>